<dbReference type="InterPro" id="IPR005302">
    <property type="entry name" value="MoCF_Sase_C"/>
</dbReference>
<keyword evidence="3" id="KW-1185">Reference proteome</keyword>
<dbReference type="PROSITE" id="PS51340">
    <property type="entry name" value="MOSC"/>
    <property type="match status" value="1"/>
</dbReference>
<sequence length="223" mass="24443">MNALNMNISALFAGKPQPFGPRKSPSSIIKTAHESLNVVSDGATEDEQGNKKLHGGPQMALHQFAQASYIALQNAFPKTAYLMSIGSIGENISAAHMHEDNVFIGDIYQMGEVVVQVSSPRAPCSKINQRYGQKKIDLFILEHGITGWYFRVLQSGVLKVGDSIELTHRNEQPVSVKTLMHMSKPPEGISFSEGELQAALTTEGLAPEWQDKLQRRISALTRG</sequence>
<dbReference type="SUPFAM" id="SSF50800">
    <property type="entry name" value="PK beta-barrel domain-like"/>
    <property type="match status" value="1"/>
</dbReference>
<comment type="caution">
    <text evidence="2">The sequence shown here is derived from an EMBL/GenBank/DDBJ whole genome shotgun (WGS) entry which is preliminary data.</text>
</comment>
<dbReference type="Pfam" id="PF03473">
    <property type="entry name" value="MOSC"/>
    <property type="match status" value="1"/>
</dbReference>
<gene>
    <name evidence="2" type="ORF">ACFO4O_14555</name>
</gene>
<dbReference type="InterPro" id="IPR011037">
    <property type="entry name" value="Pyrv_Knase-like_insert_dom_sf"/>
</dbReference>
<evidence type="ECO:0000313" key="2">
    <source>
        <dbReference type="EMBL" id="MFC4701388.1"/>
    </source>
</evidence>
<dbReference type="Gene3D" id="2.40.33.20">
    <property type="entry name" value="PK beta-barrel domain-like"/>
    <property type="match status" value="1"/>
</dbReference>
<dbReference type="EMBL" id="JBHSGU010000009">
    <property type="protein sequence ID" value="MFC4701388.1"/>
    <property type="molecule type" value="Genomic_DNA"/>
</dbReference>
<accession>A0ABV9M112</accession>
<name>A0ABV9M112_9ALTE</name>
<dbReference type="Proteomes" id="UP001595897">
    <property type="component" value="Unassembled WGS sequence"/>
</dbReference>
<reference evidence="3" key="1">
    <citation type="journal article" date="2019" name="Int. J. Syst. Evol. Microbiol.">
        <title>The Global Catalogue of Microorganisms (GCM) 10K type strain sequencing project: providing services to taxonomists for standard genome sequencing and annotation.</title>
        <authorList>
            <consortium name="The Broad Institute Genomics Platform"/>
            <consortium name="The Broad Institute Genome Sequencing Center for Infectious Disease"/>
            <person name="Wu L."/>
            <person name="Ma J."/>
        </authorList>
    </citation>
    <scope>NUCLEOTIDE SEQUENCE [LARGE SCALE GENOMIC DNA]</scope>
    <source>
        <strain evidence="3">KACC 12507</strain>
    </source>
</reference>
<dbReference type="PANTHER" id="PTHR30212:SF2">
    <property type="entry name" value="PROTEIN YIIM"/>
    <property type="match status" value="1"/>
</dbReference>
<organism evidence="2 3">
    <name type="scientific">Glaciecola siphonariae</name>
    <dbReference type="NCBI Taxonomy" id="521012"/>
    <lineage>
        <taxon>Bacteria</taxon>
        <taxon>Pseudomonadati</taxon>
        <taxon>Pseudomonadota</taxon>
        <taxon>Gammaproteobacteria</taxon>
        <taxon>Alteromonadales</taxon>
        <taxon>Alteromonadaceae</taxon>
        <taxon>Glaciecola</taxon>
    </lineage>
</organism>
<dbReference type="InterPro" id="IPR052353">
    <property type="entry name" value="Benzoxazolinone_Detox_Enz"/>
</dbReference>
<dbReference type="PANTHER" id="PTHR30212">
    <property type="entry name" value="PROTEIN YIIM"/>
    <property type="match status" value="1"/>
</dbReference>
<dbReference type="RefSeq" id="WP_382409825.1">
    <property type="nucleotide sequence ID" value="NZ_JBHSGU010000009.1"/>
</dbReference>
<protein>
    <submittedName>
        <fullName evidence="2">MOSC domain-containing protein</fullName>
    </submittedName>
</protein>
<evidence type="ECO:0000259" key="1">
    <source>
        <dbReference type="PROSITE" id="PS51340"/>
    </source>
</evidence>
<proteinExistence type="predicted"/>
<feature type="domain" description="MOSC" evidence="1">
    <location>
        <begin position="22"/>
        <end position="167"/>
    </location>
</feature>
<evidence type="ECO:0000313" key="3">
    <source>
        <dbReference type="Proteomes" id="UP001595897"/>
    </source>
</evidence>